<evidence type="ECO:0000256" key="8">
    <source>
        <dbReference type="ARBA" id="ARBA00023136"/>
    </source>
</evidence>
<dbReference type="STRING" id="56193.YP76_12825"/>
<evidence type="ECO:0000256" key="4">
    <source>
        <dbReference type="ARBA" id="ARBA00022475"/>
    </source>
</evidence>
<dbReference type="GO" id="GO:0009636">
    <property type="term" value="P:response to toxic substance"/>
    <property type="evidence" value="ECO:0007669"/>
    <property type="project" value="UniProtKB-ARBA"/>
</dbReference>
<keyword evidence="4" id="KW-1003">Cell membrane</keyword>
<keyword evidence="11" id="KW-1185">Reference proteome</keyword>
<evidence type="ECO:0000313" key="11">
    <source>
        <dbReference type="Proteomes" id="UP000033874"/>
    </source>
</evidence>
<dbReference type="GO" id="GO:0005886">
    <property type="term" value="C:plasma membrane"/>
    <property type="evidence" value="ECO:0007669"/>
    <property type="project" value="UniProtKB-SubCell"/>
</dbReference>
<comment type="similarity">
    <text evidence="2 9">Belongs to the resistance-nodulation-cell division (RND) (TC 2.A.6) family.</text>
</comment>
<keyword evidence="5 9" id="KW-0997">Cell inner membrane</keyword>
<feature type="transmembrane region" description="Helical" evidence="9">
    <location>
        <begin position="471"/>
        <end position="498"/>
    </location>
</feature>
<protein>
    <recommendedName>
        <fullName evidence="9">Efflux pump membrane transporter</fullName>
    </recommendedName>
</protein>
<sequence>MLSRFFIERPIFAWVIAIGIMMAGLGAMLTLPIAQYPDIAPPSVNISANYPGASAETVETSVTQVIEQQLTGIDGLMYFSSSSTANGQARITVTFKKGTDPDTAQVQVQNKVQQALSRLPNAVQQQGLTVTKSQTDFLMLVGLYDKTDTASQTDMADYLVNNFQDSLARIDGVGSSQIFGSQYAMRIWLDPYKLATVKLMPSDVQSAIAAQNIEVSAGQIGADPAPVGQQINATVTAQARLQTPEQFRNIVVKTQNDGSVVHLSDVARVELGNESYSSSARLNGHPASGMAIQLAPGADALKTAELVKARVEALSTHLPHGYTIVYPRDTTPFIKLSVEEVVQTLIEAVGLVVVVMFVFLQSWRATLVPAIAVPVVLLGTFGVLALFGYSINTMTLFGMVLAIGLLVDDAIVVVENVERLMEEEGLSPRDATIKSMEEIGSALVGIALVLSAVLLPMAFFGGSTGVIYRQFSITIVSSMLLSVLVALILSPALCATILKPVANEHRERGWTGKFNRWFERVTHGYMTRLNGFIARRTFFWIGYAVVLALLWLLFVRLPTSFLPVEDQGQVMVQVTLPAGAKSSRTSAAMESIQNYFMSDEKDNVSFLFFAQGFSFAGQGENTAQGFINLAPWDQRKGFANSATMIANRATKQLAAIRDAKALAMTPPPIRGLGQSNGFTFELLNSGGLSRERFLALRNQLMKAAADSSKLAGVRAATLEDTPQLKIDIDSEKLAVLGLTQSSVNNVLSAAWGSTYINDFVDRGRVKRVYMQADAPFRALPTDLDNWQVRSAATGEMVPFSAFATAHWTMGPTTLSRYNGLSSYELQGQAAPGASSGEAMDEMVKLQRQLPAGTSYAWSGLSYQEQLSGGQAPLLYGLSVLVVFLCLAALYESWSIPLAVLLVIPLGLIGAVLAVTLRGLENNIYFQVGLLTTMGLAAKNAILIVEFAELAYLQGRDAMAAALEAARLRFRPILMTSLAFIAGVIPLAIATGAGAQSRVAIGTAVIGGMLTATILAIFYVPLFFLTIMRIFNRKQQPPAPTSAEEVPA</sequence>
<evidence type="ECO:0000256" key="1">
    <source>
        <dbReference type="ARBA" id="ARBA00004429"/>
    </source>
</evidence>
<evidence type="ECO:0000256" key="7">
    <source>
        <dbReference type="ARBA" id="ARBA00022989"/>
    </source>
</evidence>
<organism evidence="10 11">
    <name type="scientific">Sphingobium chungbukense</name>
    <dbReference type="NCBI Taxonomy" id="56193"/>
    <lineage>
        <taxon>Bacteria</taxon>
        <taxon>Pseudomonadati</taxon>
        <taxon>Pseudomonadota</taxon>
        <taxon>Alphaproteobacteria</taxon>
        <taxon>Sphingomonadales</taxon>
        <taxon>Sphingomonadaceae</taxon>
        <taxon>Sphingobium</taxon>
    </lineage>
</organism>
<evidence type="ECO:0000313" key="10">
    <source>
        <dbReference type="EMBL" id="KKW91960.1"/>
    </source>
</evidence>
<dbReference type="GO" id="GO:0015562">
    <property type="term" value="F:efflux transmembrane transporter activity"/>
    <property type="evidence" value="ECO:0007669"/>
    <property type="project" value="InterPro"/>
</dbReference>
<feature type="transmembrane region" description="Helical" evidence="9">
    <location>
        <begin position="438"/>
        <end position="459"/>
    </location>
</feature>
<dbReference type="PRINTS" id="PR00702">
    <property type="entry name" value="ACRIFLAVINRP"/>
</dbReference>
<evidence type="ECO:0000256" key="2">
    <source>
        <dbReference type="ARBA" id="ARBA00010942"/>
    </source>
</evidence>
<name>A0A0M3AQ53_9SPHN</name>
<dbReference type="NCBIfam" id="TIGR00915">
    <property type="entry name" value="2A0602"/>
    <property type="match status" value="1"/>
</dbReference>
<dbReference type="SUPFAM" id="SSF82693">
    <property type="entry name" value="Multidrug efflux transporter AcrB pore domain, PN1, PN2, PC1 and PC2 subdomains"/>
    <property type="match status" value="4"/>
</dbReference>
<dbReference type="FunFam" id="1.20.1640.10:FF:000001">
    <property type="entry name" value="Efflux pump membrane transporter"/>
    <property type="match status" value="1"/>
</dbReference>
<keyword evidence="6 9" id="KW-0812">Transmembrane</keyword>
<keyword evidence="3 9" id="KW-0813">Transport</keyword>
<dbReference type="Gene3D" id="3.30.70.1320">
    <property type="entry name" value="Multidrug efflux transporter AcrB pore domain like"/>
    <property type="match status" value="1"/>
</dbReference>
<evidence type="ECO:0000256" key="6">
    <source>
        <dbReference type="ARBA" id="ARBA00022692"/>
    </source>
</evidence>
<feature type="transmembrane region" description="Helical" evidence="9">
    <location>
        <begin position="341"/>
        <end position="360"/>
    </location>
</feature>
<feature type="transmembrane region" description="Helical" evidence="9">
    <location>
        <begin position="367"/>
        <end position="389"/>
    </location>
</feature>
<dbReference type="SUPFAM" id="SSF82714">
    <property type="entry name" value="Multidrug efflux transporter AcrB TolC docking domain, DN and DC subdomains"/>
    <property type="match status" value="2"/>
</dbReference>
<dbReference type="PANTHER" id="PTHR32063">
    <property type="match status" value="1"/>
</dbReference>
<dbReference type="Gene3D" id="1.20.1640.10">
    <property type="entry name" value="Multidrug efflux transporter AcrB transmembrane domain"/>
    <property type="match status" value="2"/>
</dbReference>
<dbReference type="SUPFAM" id="SSF82866">
    <property type="entry name" value="Multidrug efflux transporter AcrB transmembrane domain"/>
    <property type="match status" value="2"/>
</dbReference>
<keyword evidence="8 9" id="KW-0472">Membrane</keyword>
<dbReference type="InterPro" id="IPR001036">
    <property type="entry name" value="Acrflvin-R"/>
</dbReference>
<comment type="caution">
    <text evidence="10">The sequence shown here is derived from an EMBL/GenBank/DDBJ whole genome shotgun (WGS) entry which is preliminary data.</text>
</comment>
<feature type="transmembrane region" description="Helical" evidence="9">
    <location>
        <begin position="923"/>
        <end position="951"/>
    </location>
</feature>
<proteinExistence type="inferred from homology"/>
<feature type="transmembrane region" description="Helical" evidence="9">
    <location>
        <begin position="538"/>
        <end position="557"/>
    </location>
</feature>
<dbReference type="FunFam" id="3.30.70.1430:FF:000001">
    <property type="entry name" value="Efflux pump membrane transporter"/>
    <property type="match status" value="1"/>
</dbReference>
<dbReference type="Gene3D" id="3.30.70.1430">
    <property type="entry name" value="Multidrug efflux transporter AcrB pore domain"/>
    <property type="match status" value="2"/>
</dbReference>
<dbReference type="EMBL" id="LBIC01000005">
    <property type="protein sequence ID" value="KKW91960.1"/>
    <property type="molecule type" value="Genomic_DNA"/>
</dbReference>
<evidence type="ECO:0000256" key="9">
    <source>
        <dbReference type="RuleBase" id="RU364070"/>
    </source>
</evidence>
<dbReference type="InterPro" id="IPR027463">
    <property type="entry name" value="AcrB_DN_DC_subdom"/>
</dbReference>
<dbReference type="Gene3D" id="3.30.2090.10">
    <property type="entry name" value="Multidrug efflux transporter AcrB TolC docking domain, DN and DC subdomains"/>
    <property type="match status" value="2"/>
</dbReference>
<evidence type="ECO:0000256" key="5">
    <source>
        <dbReference type="ARBA" id="ARBA00022519"/>
    </source>
</evidence>
<dbReference type="PATRIC" id="fig|56193.3.peg.2670"/>
<reference evidence="10 11" key="1">
    <citation type="submission" date="2015-04" db="EMBL/GenBank/DDBJ databases">
        <title>Genome sequence of aromatic hydrocarbons-degrading Sphingobium chungbukense DJ77.</title>
        <authorList>
            <person name="Kim Y.-C."/>
            <person name="Chae J.-C."/>
        </authorList>
    </citation>
    <scope>NUCLEOTIDE SEQUENCE [LARGE SCALE GENOMIC DNA]</scope>
    <source>
        <strain evidence="10 11">DJ77</strain>
    </source>
</reference>
<dbReference type="GO" id="GO:0042910">
    <property type="term" value="F:xenobiotic transmembrane transporter activity"/>
    <property type="evidence" value="ECO:0007669"/>
    <property type="project" value="TreeGrafter"/>
</dbReference>
<feature type="transmembrane region" description="Helical" evidence="9">
    <location>
        <begin position="972"/>
        <end position="992"/>
    </location>
</feature>
<dbReference type="Gene3D" id="3.30.70.1440">
    <property type="entry name" value="Multidrug efflux transporter AcrB pore domain"/>
    <property type="match status" value="1"/>
</dbReference>
<dbReference type="Proteomes" id="UP000033874">
    <property type="component" value="Unassembled WGS sequence"/>
</dbReference>
<feature type="transmembrane region" description="Helical" evidence="9">
    <location>
        <begin position="873"/>
        <end position="890"/>
    </location>
</feature>
<dbReference type="PANTHER" id="PTHR32063:SF32">
    <property type="entry name" value="AMINOGLYCOSIDE EFFLUX PUMP-RELATED"/>
    <property type="match status" value="1"/>
</dbReference>
<gene>
    <name evidence="10" type="ORF">YP76_12825</name>
</gene>
<feature type="transmembrane region" description="Helical" evidence="9">
    <location>
        <begin position="998"/>
        <end position="1024"/>
    </location>
</feature>
<dbReference type="NCBIfam" id="NF000282">
    <property type="entry name" value="RND_permease_1"/>
    <property type="match status" value="1"/>
</dbReference>
<dbReference type="AlphaFoldDB" id="A0A0M3AQ53"/>
<dbReference type="InterPro" id="IPR004764">
    <property type="entry name" value="MdtF-like"/>
</dbReference>
<evidence type="ECO:0000256" key="3">
    <source>
        <dbReference type="ARBA" id="ARBA00022448"/>
    </source>
</evidence>
<comment type="subcellular location">
    <subcellularLocation>
        <location evidence="1 9">Cell inner membrane</location>
        <topology evidence="1 9">Multi-pass membrane protein</topology>
    </subcellularLocation>
</comment>
<dbReference type="FunFam" id="3.30.2090.10:FF:000001">
    <property type="entry name" value="Efflux pump membrane transporter"/>
    <property type="match status" value="1"/>
</dbReference>
<feature type="transmembrane region" description="Helical" evidence="9">
    <location>
        <begin position="395"/>
        <end position="417"/>
    </location>
</feature>
<dbReference type="Pfam" id="PF00873">
    <property type="entry name" value="ACR_tran"/>
    <property type="match status" value="1"/>
</dbReference>
<keyword evidence="7 9" id="KW-1133">Transmembrane helix</keyword>
<accession>A0A0M3AQ53</accession>
<feature type="transmembrane region" description="Helical" evidence="9">
    <location>
        <begin position="897"/>
        <end position="917"/>
    </location>
</feature>
<feature type="transmembrane region" description="Helical" evidence="9">
    <location>
        <begin position="12"/>
        <end position="34"/>
    </location>
</feature>
<dbReference type="RefSeq" id="WP_046763966.1">
    <property type="nucleotide sequence ID" value="NZ_LBIC01000005.1"/>
</dbReference>